<gene>
    <name evidence="6" type="ORF">GNP93_04135</name>
</gene>
<dbReference type="GO" id="GO:0000976">
    <property type="term" value="F:transcription cis-regulatory region binding"/>
    <property type="evidence" value="ECO:0007669"/>
    <property type="project" value="TreeGrafter"/>
</dbReference>
<evidence type="ECO:0000259" key="5">
    <source>
        <dbReference type="PROSITE" id="PS50931"/>
    </source>
</evidence>
<dbReference type="Proteomes" id="UP000450917">
    <property type="component" value="Unassembled WGS sequence"/>
</dbReference>
<dbReference type="AlphaFoldDB" id="A0A7X3CQQ1"/>
<name>A0A7X3CQQ1_9BACL</name>
<dbReference type="GO" id="GO:0003700">
    <property type="term" value="F:DNA-binding transcription factor activity"/>
    <property type="evidence" value="ECO:0007669"/>
    <property type="project" value="InterPro"/>
</dbReference>
<evidence type="ECO:0000256" key="2">
    <source>
        <dbReference type="ARBA" id="ARBA00023015"/>
    </source>
</evidence>
<proteinExistence type="inferred from homology"/>
<dbReference type="InterPro" id="IPR036388">
    <property type="entry name" value="WH-like_DNA-bd_sf"/>
</dbReference>
<dbReference type="PANTHER" id="PTHR30126">
    <property type="entry name" value="HTH-TYPE TRANSCRIPTIONAL REGULATOR"/>
    <property type="match status" value="1"/>
</dbReference>
<dbReference type="Gene3D" id="3.40.190.10">
    <property type="entry name" value="Periplasmic binding protein-like II"/>
    <property type="match status" value="2"/>
</dbReference>
<keyword evidence="3" id="KW-0238">DNA-binding</keyword>
<protein>
    <submittedName>
        <fullName evidence="6">LysR family transcriptional regulator</fullName>
    </submittedName>
</protein>
<keyword evidence="2" id="KW-0805">Transcription regulation</keyword>
<dbReference type="FunFam" id="1.10.10.10:FF:000001">
    <property type="entry name" value="LysR family transcriptional regulator"/>
    <property type="match status" value="1"/>
</dbReference>
<keyword evidence="7" id="KW-1185">Reference proteome</keyword>
<comment type="similarity">
    <text evidence="1">Belongs to the LysR transcriptional regulatory family.</text>
</comment>
<dbReference type="Gene3D" id="1.10.10.10">
    <property type="entry name" value="Winged helix-like DNA-binding domain superfamily/Winged helix DNA-binding domain"/>
    <property type="match status" value="1"/>
</dbReference>
<dbReference type="Pfam" id="PF03466">
    <property type="entry name" value="LysR_substrate"/>
    <property type="match status" value="1"/>
</dbReference>
<dbReference type="EMBL" id="WNZX01000002">
    <property type="protein sequence ID" value="MUG69865.1"/>
    <property type="molecule type" value="Genomic_DNA"/>
</dbReference>
<dbReference type="PRINTS" id="PR00039">
    <property type="entry name" value="HTHLYSR"/>
</dbReference>
<accession>A0A7X3CQQ1</accession>
<dbReference type="InterPro" id="IPR000847">
    <property type="entry name" value="LysR_HTH_N"/>
</dbReference>
<dbReference type="PANTHER" id="PTHR30126:SF40">
    <property type="entry name" value="HTH-TYPE TRANSCRIPTIONAL REGULATOR GLTR"/>
    <property type="match status" value="1"/>
</dbReference>
<organism evidence="6 7">
    <name type="scientific">Paenibacillus validus</name>
    <dbReference type="NCBI Taxonomy" id="44253"/>
    <lineage>
        <taxon>Bacteria</taxon>
        <taxon>Bacillati</taxon>
        <taxon>Bacillota</taxon>
        <taxon>Bacilli</taxon>
        <taxon>Bacillales</taxon>
        <taxon>Paenibacillaceae</taxon>
        <taxon>Paenibacillus</taxon>
    </lineage>
</organism>
<keyword evidence="4" id="KW-0804">Transcription</keyword>
<evidence type="ECO:0000256" key="1">
    <source>
        <dbReference type="ARBA" id="ARBA00009437"/>
    </source>
</evidence>
<dbReference type="InterPro" id="IPR005119">
    <property type="entry name" value="LysR_subst-bd"/>
</dbReference>
<dbReference type="Pfam" id="PF00126">
    <property type="entry name" value="HTH_1"/>
    <property type="match status" value="1"/>
</dbReference>
<dbReference type="PROSITE" id="PS50931">
    <property type="entry name" value="HTH_LYSR"/>
    <property type="match status" value="1"/>
</dbReference>
<feature type="domain" description="HTH lysR-type" evidence="5">
    <location>
        <begin position="1"/>
        <end position="53"/>
    </location>
</feature>
<comment type="caution">
    <text evidence="6">The sequence shown here is derived from an EMBL/GenBank/DDBJ whole genome shotgun (WGS) entry which is preliminary data.</text>
</comment>
<dbReference type="CDD" id="cd05466">
    <property type="entry name" value="PBP2_LTTR_substrate"/>
    <property type="match status" value="1"/>
</dbReference>
<sequence length="297" mass="34713">MESFLVLAECGSFTEAAKRLHCSQPTISHHILQLEEQFRAPLFQRKGRQVQLTEQGKIVLDYTRQVTRLLREAGEKVQQSLRRQESILSVYISQYIANYYLPDILSHYHKAFPEQLLEVYASCYTDLQRALLEGKTNVAFLPIYPEDEAVYSRFDAYELFEDELPLVIPAGHPWTERKLLYSRDLHQTTVLLPQSFYISEYIQTHLERFNVQVRFLQMSNFTVILQAIKAGLGIAFLPYPVIREEVRRGELAVSQVASIQIRRKNGFVIRKDARLTEAEESFCREMQQYFAPKQLRV</sequence>
<dbReference type="SUPFAM" id="SSF53850">
    <property type="entry name" value="Periplasmic binding protein-like II"/>
    <property type="match status" value="1"/>
</dbReference>
<evidence type="ECO:0000313" key="7">
    <source>
        <dbReference type="Proteomes" id="UP000450917"/>
    </source>
</evidence>
<dbReference type="SUPFAM" id="SSF46785">
    <property type="entry name" value="Winged helix' DNA-binding domain"/>
    <property type="match status" value="1"/>
</dbReference>
<evidence type="ECO:0000313" key="6">
    <source>
        <dbReference type="EMBL" id="MUG69865.1"/>
    </source>
</evidence>
<dbReference type="InterPro" id="IPR036390">
    <property type="entry name" value="WH_DNA-bd_sf"/>
</dbReference>
<reference evidence="6 7" key="1">
    <citation type="submission" date="2019-11" db="EMBL/GenBank/DDBJ databases">
        <title>Draft genome sequences of five Paenibacillus species of dairy origin.</title>
        <authorList>
            <person name="Olajide A.M."/>
            <person name="Chen S."/>
            <person name="Lapointe G."/>
        </authorList>
    </citation>
    <scope>NUCLEOTIDE SEQUENCE [LARGE SCALE GENOMIC DNA]</scope>
    <source>
        <strain evidence="6 7">2CS3</strain>
    </source>
</reference>
<evidence type="ECO:0000256" key="4">
    <source>
        <dbReference type="ARBA" id="ARBA00023163"/>
    </source>
</evidence>
<evidence type="ECO:0000256" key="3">
    <source>
        <dbReference type="ARBA" id="ARBA00023125"/>
    </source>
</evidence>